<dbReference type="PANTHER" id="PTHR11963:SF16">
    <property type="entry name" value="CYTOSOL AMINOPEPTIDASE"/>
    <property type="match status" value="1"/>
</dbReference>
<dbReference type="SUPFAM" id="SSF53187">
    <property type="entry name" value="Zn-dependent exopeptidases"/>
    <property type="match status" value="1"/>
</dbReference>
<evidence type="ECO:0000256" key="4">
    <source>
        <dbReference type="ARBA" id="ARBA00022670"/>
    </source>
</evidence>
<accession>A0A9P0GZ69</accession>
<gene>
    <name evidence="17" type="ORF">NEZAVI_LOCUS404</name>
</gene>
<evidence type="ECO:0000256" key="3">
    <source>
        <dbReference type="ARBA" id="ARBA00022438"/>
    </source>
</evidence>
<comment type="function">
    <text evidence="12">Cytosolic metallopeptidase that catalyzes the removal of unsubstituted N-terminal hydrophobic amino acids from various peptides. The presence of Zn(2+) ions is essential for the peptidase activity, and the association with other cofactors can modulate the substrate spectificity of the enzyme. For instance, in the presence of Mn(2+), it displays a specific Cys-Gly hydrolyzing activity of Cys-Gly-S-conjugates. Involved in the metabolism of glutathione and in the degradation of glutathione S-conjugates, which may play a role in the control of the cell redox status.</text>
</comment>
<evidence type="ECO:0000313" key="18">
    <source>
        <dbReference type="Proteomes" id="UP001152798"/>
    </source>
</evidence>
<dbReference type="Pfam" id="PF00883">
    <property type="entry name" value="Peptidase_M17"/>
    <property type="match status" value="1"/>
</dbReference>
<evidence type="ECO:0000256" key="13">
    <source>
        <dbReference type="ARBA" id="ARBA00047881"/>
    </source>
</evidence>
<reference evidence="17" key="1">
    <citation type="submission" date="2022-01" db="EMBL/GenBank/DDBJ databases">
        <authorList>
            <person name="King R."/>
        </authorList>
    </citation>
    <scope>NUCLEOTIDE SEQUENCE</scope>
</reference>
<dbReference type="InterPro" id="IPR011356">
    <property type="entry name" value="Leucine_aapep/pepB"/>
</dbReference>
<keyword evidence="4" id="KW-0645">Protease</keyword>
<evidence type="ECO:0000256" key="9">
    <source>
        <dbReference type="ARBA" id="ARBA00030930"/>
    </source>
</evidence>
<feature type="domain" description="Peptidase M17 leucyl aminopeptidase N-terminal" evidence="16">
    <location>
        <begin position="35"/>
        <end position="163"/>
    </location>
</feature>
<proteinExistence type="inferred from homology"/>
<dbReference type="GO" id="GO:0070006">
    <property type="term" value="F:metalloaminopeptidase activity"/>
    <property type="evidence" value="ECO:0007669"/>
    <property type="project" value="InterPro"/>
</dbReference>
<evidence type="ECO:0000313" key="17">
    <source>
        <dbReference type="EMBL" id="CAH1388891.1"/>
    </source>
</evidence>
<evidence type="ECO:0000256" key="2">
    <source>
        <dbReference type="ARBA" id="ARBA00014190"/>
    </source>
</evidence>
<dbReference type="Pfam" id="PF02789">
    <property type="entry name" value="Peptidase_M17_N"/>
    <property type="match status" value="1"/>
</dbReference>
<dbReference type="Gene3D" id="3.40.630.10">
    <property type="entry name" value="Zn peptidases"/>
    <property type="match status" value="1"/>
</dbReference>
<evidence type="ECO:0000256" key="5">
    <source>
        <dbReference type="ARBA" id="ARBA00022801"/>
    </source>
</evidence>
<evidence type="ECO:0000256" key="14">
    <source>
        <dbReference type="ARBA" id="ARBA00049107"/>
    </source>
</evidence>
<comment type="catalytic activity">
    <reaction evidence="13">
        <text>S-benzyl-L-cysteinylglycine + H2O = S-benzyl-L-cysteine + glycine</text>
        <dbReference type="Rhea" id="RHEA:62568"/>
        <dbReference type="ChEBI" id="CHEBI:15377"/>
        <dbReference type="ChEBI" id="CHEBI:57305"/>
        <dbReference type="ChEBI" id="CHEBI:145802"/>
        <dbReference type="ChEBI" id="CHEBI:145803"/>
    </reaction>
    <physiologicalReaction direction="left-to-right" evidence="13">
        <dbReference type="Rhea" id="RHEA:62569"/>
    </physiologicalReaction>
</comment>
<name>A0A9P0GZ69_NEZVI</name>
<dbReference type="InterPro" id="IPR000819">
    <property type="entry name" value="Peptidase_M17_C"/>
</dbReference>
<dbReference type="Proteomes" id="UP001152798">
    <property type="component" value="Chromosome 1"/>
</dbReference>
<dbReference type="GO" id="GO:0006508">
    <property type="term" value="P:proteolysis"/>
    <property type="evidence" value="ECO:0007669"/>
    <property type="project" value="UniProtKB-KW"/>
</dbReference>
<dbReference type="OrthoDB" id="412814at2759"/>
<dbReference type="AlphaFoldDB" id="A0A9P0GZ69"/>
<evidence type="ECO:0000256" key="7">
    <source>
        <dbReference type="ARBA" id="ARBA00023625"/>
    </source>
</evidence>
<evidence type="ECO:0000256" key="8">
    <source>
        <dbReference type="ARBA" id="ARBA00029605"/>
    </source>
</evidence>
<dbReference type="EMBL" id="OV725077">
    <property type="protein sequence ID" value="CAH1388891.1"/>
    <property type="molecule type" value="Genomic_DNA"/>
</dbReference>
<dbReference type="Gene3D" id="3.40.220.10">
    <property type="entry name" value="Leucine Aminopeptidase, subunit E, domain 1"/>
    <property type="match status" value="1"/>
</dbReference>
<dbReference type="InterPro" id="IPR008283">
    <property type="entry name" value="Peptidase_M17_N"/>
</dbReference>
<evidence type="ECO:0000256" key="12">
    <source>
        <dbReference type="ARBA" id="ARBA00045966"/>
    </source>
</evidence>
<dbReference type="InterPro" id="IPR043472">
    <property type="entry name" value="Macro_dom-like"/>
</dbReference>
<comment type="catalytic activity">
    <reaction evidence="6">
        <text>an S-substituted L-cysteinylglycine + H2O = an S-substituted L-cysteine + glycine</text>
        <dbReference type="Rhea" id="RHEA:60444"/>
        <dbReference type="ChEBI" id="CHEBI:15377"/>
        <dbReference type="ChEBI" id="CHEBI:57305"/>
        <dbReference type="ChEBI" id="CHEBI:58717"/>
        <dbReference type="ChEBI" id="CHEBI:143103"/>
        <dbReference type="EC" id="3.4.13.23"/>
    </reaction>
    <physiologicalReaction direction="left-to-right" evidence="6">
        <dbReference type="Rhea" id="RHEA:60445"/>
    </physiologicalReaction>
</comment>
<comment type="similarity">
    <text evidence="1">Belongs to the peptidase M17 family.</text>
</comment>
<evidence type="ECO:0000256" key="6">
    <source>
        <dbReference type="ARBA" id="ARBA00023511"/>
    </source>
</evidence>
<dbReference type="CDD" id="cd00433">
    <property type="entry name" value="Peptidase_M17"/>
    <property type="match status" value="1"/>
</dbReference>
<keyword evidence="5" id="KW-0378">Hydrolase</keyword>
<dbReference type="GO" id="GO:0005737">
    <property type="term" value="C:cytoplasm"/>
    <property type="evidence" value="ECO:0007669"/>
    <property type="project" value="InterPro"/>
</dbReference>
<dbReference type="PANTHER" id="PTHR11963">
    <property type="entry name" value="LEUCINE AMINOPEPTIDASE-RELATED"/>
    <property type="match status" value="1"/>
</dbReference>
<dbReference type="EC" id="3.4.13.23" evidence="7"/>
<evidence type="ECO:0000259" key="15">
    <source>
        <dbReference type="Pfam" id="PF00883"/>
    </source>
</evidence>
<keyword evidence="18" id="KW-1185">Reference proteome</keyword>
<evidence type="ECO:0000259" key="16">
    <source>
        <dbReference type="Pfam" id="PF02789"/>
    </source>
</evidence>
<keyword evidence="3" id="KW-0031">Aminopeptidase</keyword>
<evidence type="ECO:0000256" key="1">
    <source>
        <dbReference type="ARBA" id="ARBA00009528"/>
    </source>
</evidence>
<evidence type="ECO:0000256" key="10">
    <source>
        <dbReference type="ARBA" id="ARBA00030997"/>
    </source>
</evidence>
<protein>
    <recommendedName>
        <fullName evidence="2">Cytosol aminopeptidase</fullName>
        <ecNumber evidence="7">3.4.13.23</ecNumber>
    </recommendedName>
    <alternativeName>
        <fullName evidence="10">Cysteinylglycine-S-conjugate dipeptidase</fullName>
    </alternativeName>
    <alternativeName>
        <fullName evidence="11">Leucine aminopeptidase 3</fullName>
    </alternativeName>
    <alternativeName>
        <fullName evidence="9">Proline aminopeptidase</fullName>
    </alternativeName>
    <alternativeName>
        <fullName evidence="8">Prolyl aminopeptidase</fullName>
    </alternativeName>
</protein>
<feature type="domain" description="Cytosol aminopeptidase" evidence="15">
    <location>
        <begin position="194"/>
        <end position="507"/>
    </location>
</feature>
<evidence type="ECO:0000256" key="11">
    <source>
        <dbReference type="ARBA" id="ARBA00031564"/>
    </source>
</evidence>
<dbReference type="PRINTS" id="PR00481">
    <property type="entry name" value="LAMNOPPTDASE"/>
</dbReference>
<organism evidence="17 18">
    <name type="scientific">Nezara viridula</name>
    <name type="common">Southern green stink bug</name>
    <name type="synonym">Cimex viridulus</name>
    <dbReference type="NCBI Taxonomy" id="85310"/>
    <lineage>
        <taxon>Eukaryota</taxon>
        <taxon>Metazoa</taxon>
        <taxon>Ecdysozoa</taxon>
        <taxon>Arthropoda</taxon>
        <taxon>Hexapoda</taxon>
        <taxon>Insecta</taxon>
        <taxon>Pterygota</taxon>
        <taxon>Neoptera</taxon>
        <taxon>Paraneoptera</taxon>
        <taxon>Hemiptera</taxon>
        <taxon>Heteroptera</taxon>
        <taxon>Panheteroptera</taxon>
        <taxon>Pentatomomorpha</taxon>
        <taxon>Pentatomoidea</taxon>
        <taxon>Pentatomidae</taxon>
        <taxon>Pentatominae</taxon>
        <taxon>Nezara</taxon>
    </lineage>
</organism>
<dbReference type="GO" id="GO:0030145">
    <property type="term" value="F:manganese ion binding"/>
    <property type="evidence" value="ECO:0007669"/>
    <property type="project" value="InterPro"/>
</dbReference>
<sequence length="524" mass="56396">MFSKGIIRLTKKQIKLQKCNIADICGGQNIRKGLVVGVYEDCGSNALKLSPAGNKFDVESGGRISEIIKGTDMSLGKVKVINNLGTDFYAVAVAGTGADSACYNENETLDECKENIRISSAVGAQALQEMGCAEILVDGYTNTEAAAEGSSLGVWRYQDLKSKEHQLTEPNLSLFDDPDADGWQTGLWKADAQNIVRKLEETPANLMYPSAFAEAAIDILCPCGVHVEVRDRDWITDKHMTAFLAMSRSSCNPAMLLECSYCGGGESDKPVVLTGKGVTFDAGGLCLKRHSKNFEEHRADMAGAAVIVGVLKAMARLQVPMNVNALIPLMENMPGNMAMKPGDVVVSLNGKTIRIENPDNEGRVILADCLTFSNEYKPCLTINIATLTAAVRHALGSSASAAFCTSEVVWKELAKAGAETGDRVWRFPAWKMFTTKVTDWEGVDVHNVGCGRGGDPCLGAAFLMEFAPPVDFLHLDITGTGMSASGACGNPPYYRKGFMTGRPTRALQQFLSQMACPLDRPTTC</sequence>
<dbReference type="SUPFAM" id="SSF52949">
    <property type="entry name" value="Macro domain-like"/>
    <property type="match status" value="1"/>
</dbReference>
<comment type="catalytic activity">
    <reaction evidence="14">
        <text>L-cysteinylglycine + H2O = L-cysteine + glycine</text>
        <dbReference type="Rhea" id="RHEA:28783"/>
        <dbReference type="ChEBI" id="CHEBI:15377"/>
        <dbReference type="ChEBI" id="CHEBI:35235"/>
        <dbReference type="ChEBI" id="CHEBI:57305"/>
        <dbReference type="ChEBI" id="CHEBI:61694"/>
    </reaction>
    <physiologicalReaction direction="left-to-right" evidence="14">
        <dbReference type="Rhea" id="RHEA:28784"/>
    </physiologicalReaction>
</comment>